<dbReference type="AlphaFoldDB" id="A0A6V7USB0"/>
<gene>
    <name evidence="3" type="ORF">MENT_LOCUS16780</name>
</gene>
<protein>
    <recommendedName>
        <fullName evidence="2">Copper homeostasis protein cutC homolog</fullName>
    </recommendedName>
</protein>
<dbReference type="OrthoDB" id="7392499at2759"/>
<dbReference type="Pfam" id="PF03932">
    <property type="entry name" value="CutC"/>
    <property type="match status" value="1"/>
</dbReference>
<dbReference type="PANTHER" id="PTHR12598">
    <property type="entry name" value="COPPER HOMEOSTASIS PROTEIN CUTC"/>
    <property type="match status" value="1"/>
</dbReference>
<dbReference type="GO" id="GO:0005507">
    <property type="term" value="F:copper ion binding"/>
    <property type="evidence" value="ECO:0007669"/>
    <property type="project" value="TreeGrafter"/>
</dbReference>
<evidence type="ECO:0000256" key="1">
    <source>
        <dbReference type="ARBA" id="ARBA00007768"/>
    </source>
</evidence>
<sequence>MLLEVCVDSLEGLIEAINGGADRIELCSALEVGGLTPSPGKNNLKLIQKIFLIFGLIAKASEFRKSIPIYAMIRPRSGNFIYSNYEIETMEMDIDSIRASGLNGVVFGANLDNLKLNEKGLERLTKRAQGMGKTLHRCFDLVPDMNEGIETAITLGFERILTSGFAKRAIPDGIPNLRKAVEISSGRISIMPGSGINSGNISELLKIKGIIEVHSSCSKINKTNNENNLKRLIDFGFSNGVPTRITCANEVKQLKDNLKGN</sequence>
<organism evidence="3 4">
    <name type="scientific">Meloidogyne enterolobii</name>
    <name type="common">Root-knot nematode worm</name>
    <name type="synonym">Meloidogyne mayaguensis</name>
    <dbReference type="NCBI Taxonomy" id="390850"/>
    <lineage>
        <taxon>Eukaryota</taxon>
        <taxon>Metazoa</taxon>
        <taxon>Ecdysozoa</taxon>
        <taxon>Nematoda</taxon>
        <taxon>Chromadorea</taxon>
        <taxon>Rhabditida</taxon>
        <taxon>Tylenchina</taxon>
        <taxon>Tylenchomorpha</taxon>
        <taxon>Tylenchoidea</taxon>
        <taxon>Meloidogynidae</taxon>
        <taxon>Meloidogyninae</taxon>
        <taxon>Meloidogyne</taxon>
    </lineage>
</organism>
<name>A0A6V7USB0_MELEN</name>
<reference evidence="3 4" key="1">
    <citation type="submission" date="2020-08" db="EMBL/GenBank/DDBJ databases">
        <authorList>
            <person name="Koutsovoulos G."/>
            <person name="Danchin GJ E."/>
        </authorList>
    </citation>
    <scope>NUCLEOTIDE SEQUENCE [LARGE SCALE GENOMIC DNA]</scope>
</reference>
<dbReference type="EMBL" id="CAJEWN010000105">
    <property type="protein sequence ID" value="CAD2164793.1"/>
    <property type="molecule type" value="Genomic_DNA"/>
</dbReference>
<dbReference type="InterPro" id="IPR036822">
    <property type="entry name" value="CutC-like_dom_sf"/>
</dbReference>
<accession>A0A6V7USB0</accession>
<proteinExistence type="inferred from homology"/>
<dbReference type="SUPFAM" id="SSF110395">
    <property type="entry name" value="CutC-like"/>
    <property type="match status" value="1"/>
</dbReference>
<evidence type="ECO:0000313" key="4">
    <source>
        <dbReference type="Proteomes" id="UP000580250"/>
    </source>
</evidence>
<dbReference type="HAMAP" id="MF_00795">
    <property type="entry name" value="CutC"/>
    <property type="match status" value="1"/>
</dbReference>
<dbReference type="Gene3D" id="3.20.20.380">
    <property type="entry name" value="Copper homeostasis (CutC) domain"/>
    <property type="match status" value="1"/>
</dbReference>
<dbReference type="Proteomes" id="UP000580250">
    <property type="component" value="Unassembled WGS sequence"/>
</dbReference>
<dbReference type="PANTHER" id="PTHR12598:SF0">
    <property type="entry name" value="COPPER HOMEOSTASIS PROTEIN CUTC HOMOLOG"/>
    <property type="match status" value="1"/>
</dbReference>
<evidence type="ECO:0000256" key="2">
    <source>
        <dbReference type="ARBA" id="ARBA00019014"/>
    </source>
</evidence>
<evidence type="ECO:0000313" key="3">
    <source>
        <dbReference type="EMBL" id="CAD2164793.1"/>
    </source>
</evidence>
<comment type="caution">
    <text evidence="3">The sequence shown here is derived from an EMBL/GenBank/DDBJ whole genome shotgun (WGS) entry which is preliminary data.</text>
</comment>
<comment type="similarity">
    <text evidence="1">Belongs to the CutC family.</text>
</comment>
<dbReference type="InterPro" id="IPR005627">
    <property type="entry name" value="CutC-like"/>
</dbReference>